<comment type="caution">
    <text evidence="1">The sequence shown here is derived from an EMBL/GenBank/DDBJ whole genome shotgun (WGS) entry which is preliminary data.</text>
</comment>
<evidence type="ECO:0000313" key="1">
    <source>
        <dbReference type="EMBL" id="GAG55399.1"/>
    </source>
</evidence>
<protein>
    <submittedName>
        <fullName evidence="1">Uncharacterized protein</fullName>
    </submittedName>
</protein>
<sequence length="125" mass="13858">SENCPVSGLPALRDEFCVCSLCQQRVSRAVINDSGCAACTNLSKVKKDDPRLVWIFGEHPGLDRWNRWQLAETEHVYIARAGAVLKRMLVVVDKETLAVRYLATSGPMSSGWTPVNEEAQAQLLN</sequence>
<dbReference type="EMBL" id="BART01007258">
    <property type="protein sequence ID" value="GAG55399.1"/>
    <property type="molecule type" value="Genomic_DNA"/>
</dbReference>
<gene>
    <name evidence="1" type="ORF">S01H4_16543</name>
</gene>
<organism evidence="1">
    <name type="scientific">marine sediment metagenome</name>
    <dbReference type="NCBI Taxonomy" id="412755"/>
    <lineage>
        <taxon>unclassified sequences</taxon>
        <taxon>metagenomes</taxon>
        <taxon>ecological metagenomes</taxon>
    </lineage>
</organism>
<proteinExistence type="predicted"/>
<dbReference type="AlphaFoldDB" id="X0YH96"/>
<reference evidence="1" key="1">
    <citation type="journal article" date="2014" name="Front. Microbiol.">
        <title>High frequency of phylogenetically diverse reductive dehalogenase-homologous genes in deep subseafloor sedimentary metagenomes.</title>
        <authorList>
            <person name="Kawai M."/>
            <person name="Futagami T."/>
            <person name="Toyoda A."/>
            <person name="Takaki Y."/>
            <person name="Nishi S."/>
            <person name="Hori S."/>
            <person name="Arai W."/>
            <person name="Tsubouchi T."/>
            <person name="Morono Y."/>
            <person name="Uchiyama I."/>
            <person name="Ito T."/>
            <person name="Fujiyama A."/>
            <person name="Inagaki F."/>
            <person name="Takami H."/>
        </authorList>
    </citation>
    <scope>NUCLEOTIDE SEQUENCE</scope>
    <source>
        <strain evidence="1">Expedition CK06-06</strain>
    </source>
</reference>
<feature type="non-terminal residue" evidence="1">
    <location>
        <position position="1"/>
    </location>
</feature>
<name>X0YH96_9ZZZZ</name>
<accession>X0YH96</accession>